<evidence type="ECO:0000313" key="2">
    <source>
        <dbReference type="Proteomes" id="UP000288102"/>
    </source>
</evidence>
<dbReference type="EMBL" id="QWDM01000016">
    <property type="protein sequence ID" value="RUT68577.1"/>
    <property type="molecule type" value="Genomic_DNA"/>
</dbReference>
<proteinExistence type="predicted"/>
<sequence>MKDTVYYYIDESGGIESNSKYFILGCYKTDSPEELRLSIEELKKEILNAPYFAFQRDKFLKNGFHACENHFDIRARFFNLISMLNVRSYILLLKKDSVFFQEKLKPEFTSEEIYNICISKLMSDRLTKTRNEHNVIIFEQFGSKRNNWLENVKSVIGETINNINNRFDIDVSYSVEVHDKSDVNLSVIDYINFIFAQFYENGRTEPRMQENFIIIEPKIALIYKMDRDLFYDKNNRIDIKKY</sequence>
<evidence type="ECO:0000313" key="1">
    <source>
        <dbReference type="EMBL" id="RUT68577.1"/>
    </source>
</evidence>
<comment type="caution">
    <text evidence="1">The sequence shown here is derived from an EMBL/GenBank/DDBJ whole genome shotgun (WGS) entry which is preliminary data.</text>
</comment>
<dbReference type="OrthoDB" id="1328522at2"/>
<organism evidence="1 2">
    <name type="scientific">Flavobacterium cupreum</name>
    <dbReference type="NCBI Taxonomy" id="2133766"/>
    <lineage>
        <taxon>Bacteria</taxon>
        <taxon>Pseudomonadati</taxon>
        <taxon>Bacteroidota</taxon>
        <taxon>Flavobacteriia</taxon>
        <taxon>Flavobacteriales</taxon>
        <taxon>Flavobacteriaceae</taxon>
        <taxon>Flavobacterium</taxon>
    </lineage>
</organism>
<dbReference type="RefSeq" id="WP_127340240.1">
    <property type="nucleotide sequence ID" value="NZ_QWDM01000016.1"/>
</dbReference>
<evidence type="ECO:0008006" key="3">
    <source>
        <dbReference type="Google" id="ProtNLM"/>
    </source>
</evidence>
<accession>A0A434A2N2</accession>
<protein>
    <recommendedName>
        <fullName evidence="3">DUF3800 domain-containing protein</fullName>
    </recommendedName>
</protein>
<dbReference type="Proteomes" id="UP000288102">
    <property type="component" value="Unassembled WGS sequence"/>
</dbReference>
<gene>
    <name evidence="1" type="ORF">D0817_20860</name>
</gene>
<dbReference type="AlphaFoldDB" id="A0A434A2N2"/>
<name>A0A434A2N2_9FLAO</name>
<reference evidence="2" key="1">
    <citation type="journal article" date="2019" name="Syst. Appl. Microbiol.">
        <title>Flavobacterium circumlabens sp. nov. and Flavobacterium cupreum sp. nov., two psychrotrophic species isolated from Antarctic environmental samples.</title>
        <authorList>
            <person name="Kralova S."/>
            <person name="Busse H.-J."/>
            <person name="Svec P."/>
            <person name="Maslanova I."/>
            <person name="Stankova E."/>
            <person name="Bartak M."/>
            <person name="Sedlacek I."/>
        </authorList>
    </citation>
    <scope>NUCLEOTIDE SEQUENCE [LARGE SCALE GENOMIC DNA]</scope>
    <source>
        <strain evidence="2">CCM 8825</strain>
    </source>
</reference>
<dbReference type="InterPro" id="IPR024524">
    <property type="entry name" value="DUF3800"/>
</dbReference>
<keyword evidence="2" id="KW-1185">Reference proteome</keyword>
<dbReference type="Pfam" id="PF12686">
    <property type="entry name" value="DUF3800"/>
    <property type="match status" value="1"/>
</dbReference>